<evidence type="ECO:0000256" key="8">
    <source>
        <dbReference type="ARBA" id="ARBA00023033"/>
    </source>
</evidence>
<keyword evidence="5" id="KW-0274">FAD</keyword>
<evidence type="ECO:0000256" key="6">
    <source>
        <dbReference type="ARBA" id="ARBA00022833"/>
    </source>
</evidence>
<evidence type="ECO:0000256" key="1">
    <source>
        <dbReference type="ARBA" id="ARBA00007992"/>
    </source>
</evidence>
<evidence type="ECO:0000256" key="7">
    <source>
        <dbReference type="ARBA" id="ARBA00023002"/>
    </source>
</evidence>
<dbReference type="InterPro" id="IPR002893">
    <property type="entry name" value="Znf_MYND"/>
</dbReference>
<dbReference type="PANTHER" id="PTHR13789">
    <property type="entry name" value="MONOOXYGENASE"/>
    <property type="match status" value="1"/>
</dbReference>
<dbReference type="GO" id="GO:0071949">
    <property type="term" value="F:FAD binding"/>
    <property type="evidence" value="ECO:0007669"/>
    <property type="project" value="InterPro"/>
</dbReference>
<dbReference type="GeneID" id="59342243"/>
<name>A0A8H6WHR3_9AGAR</name>
<dbReference type="PANTHER" id="PTHR13789:SF314">
    <property type="entry name" value="FAD-BINDING DOMAIN-CONTAINING PROTEIN"/>
    <property type="match status" value="1"/>
</dbReference>
<dbReference type="Pfam" id="PF01494">
    <property type="entry name" value="FAD_binding_3"/>
    <property type="match status" value="1"/>
</dbReference>
<feature type="domain" description="MYND-type" evidence="11">
    <location>
        <begin position="849"/>
        <end position="890"/>
    </location>
</feature>
<dbReference type="Gene3D" id="6.10.140.2220">
    <property type="match status" value="1"/>
</dbReference>
<dbReference type="InterPro" id="IPR050493">
    <property type="entry name" value="FAD-dep_Monooxygenase_BioMet"/>
</dbReference>
<keyword evidence="3" id="KW-0479">Metal-binding</keyword>
<organism evidence="12 13">
    <name type="scientific">Mycena indigotica</name>
    <dbReference type="NCBI Taxonomy" id="2126181"/>
    <lineage>
        <taxon>Eukaryota</taxon>
        <taxon>Fungi</taxon>
        <taxon>Dikarya</taxon>
        <taxon>Basidiomycota</taxon>
        <taxon>Agaricomycotina</taxon>
        <taxon>Agaricomycetes</taxon>
        <taxon>Agaricomycetidae</taxon>
        <taxon>Agaricales</taxon>
        <taxon>Marasmiineae</taxon>
        <taxon>Mycenaceae</taxon>
        <taxon>Mycena</taxon>
    </lineage>
</organism>
<dbReference type="SUPFAM" id="SSF144232">
    <property type="entry name" value="HIT/MYND zinc finger-like"/>
    <property type="match status" value="1"/>
</dbReference>
<keyword evidence="10" id="KW-0472">Membrane</keyword>
<dbReference type="InterPro" id="IPR036188">
    <property type="entry name" value="FAD/NAD-bd_sf"/>
</dbReference>
<dbReference type="SUPFAM" id="SSF51905">
    <property type="entry name" value="FAD/NAD(P)-binding domain"/>
    <property type="match status" value="1"/>
</dbReference>
<accession>A0A8H6WHR3</accession>
<comment type="similarity">
    <text evidence="1">Belongs to the paxM FAD-dependent monooxygenase family.</text>
</comment>
<gene>
    <name evidence="12" type="ORF">MIND_00286200</name>
</gene>
<sequence>MTTRPLNVTIVGAGIGGLAAAVALRKSGHCVKVYESSKIKTEIGAGLGMQPNAVRVLNSLGVKRENLKGCNIPSIITYSAATAERRENPVPKLAALQQEGAQGLACHRSDLYNELRRLATGDDAVNGAPVQLYLGSRVRSCDPETATITLESGETVHADLLIGADGVHSTIRTSILGREVHAQPSGWVCYRCLFDPSSIAEYPELDWFQNNFVSIRSEVAQLSELVAYPIRGTQVINFGGFDTDQEPTVDQPLSQIVSKESVLKSYTDFHPKFLRLLDLPMLAPIIRWQLRALPLLPTWIKGRTVIIGDAAHATLPLLGQGAAMAIEEAGCLGVLFSGEVAQDQVAARLEAFYTLRKDRGEFVNVNSVAQTTPANRIEFLKRVDLQEYLTTYDTIKTTKEYLETAFGRGGASDLEKTLVLLNTIRPIQVYDPEKALQQLVTLADTIEEASSNDIGQNAHKTIEIIVFLLPLNKTGAESSIYDQQQTHGAGAGLTCLLSTLRRCPYINFTRVLTSHWPSISASCLTYSRAVFRTHTVAELTPESIGSAPHAFTTLISLVSFYSKNDRLRSLIMKSTPILELIVSLWRHEAHDYTLGGQLAKGLGDLFPVDCLPSTSHIFQLHILALDVRTIESLVTTQCTQFDASADVAIIHLKRAISTLVTTNHSVSALQSLCLNLETVMLLHDLRPLRPSLVKRNFVGLVTEALLQLTAPSSWNPKTCQIVLDALHCIFRFFNKYLASLGIASVIAALELGLLVGLAHCNAWLNTTGDFDSNVLQEFRALLTSRLPIYMVHLPVLRHIHQSLKSLGSDALLQLQSSDAFPRGCNAWLHFVGIACARMPLANSSDLERKQQCQSASCHLPVKFRCGGCVVAAYCSSTCQQKEWSMHQKRCRGDPQADPVGIDDSEFTLCVVKHYLRHPAVLIQISEAWMHQKPPFYAGVDYTVLPSTMTFVPPKTLPGNASDKDMILYATIPIGGLDDNKVLVYWSNLNSVLPVADSKAKQLEAAIRIIQEDMIPDFKSVALENGHL</sequence>
<keyword evidence="7" id="KW-0560">Oxidoreductase</keyword>
<dbReference type="PROSITE" id="PS01360">
    <property type="entry name" value="ZF_MYND_1"/>
    <property type="match status" value="1"/>
</dbReference>
<dbReference type="InterPro" id="IPR002938">
    <property type="entry name" value="FAD-bd"/>
</dbReference>
<evidence type="ECO:0000256" key="2">
    <source>
        <dbReference type="ARBA" id="ARBA00022630"/>
    </source>
</evidence>
<dbReference type="EMBL" id="JACAZF010000002">
    <property type="protein sequence ID" value="KAF7312714.1"/>
    <property type="molecule type" value="Genomic_DNA"/>
</dbReference>
<dbReference type="Proteomes" id="UP000636479">
    <property type="component" value="Unassembled WGS sequence"/>
</dbReference>
<dbReference type="RefSeq" id="XP_037224822.1">
    <property type="nucleotide sequence ID" value="XM_037359727.1"/>
</dbReference>
<evidence type="ECO:0000256" key="5">
    <source>
        <dbReference type="ARBA" id="ARBA00022827"/>
    </source>
</evidence>
<dbReference type="PRINTS" id="PR00420">
    <property type="entry name" value="RNGMNOXGNASE"/>
</dbReference>
<evidence type="ECO:0000259" key="11">
    <source>
        <dbReference type="PROSITE" id="PS50865"/>
    </source>
</evidence>
<comment type="caution">
    <text evidence="12">The sequence shown here is derived from an EMBL/GenBank/DDBJ whole genome shotgun (WGS) entry which is preliminary data.</text>
</comment>
<evidence type="ECO:0000256" key="10">
    <source>
        <dbReference type="SAM" id="Phobius"/>
    </source>
</evidence>
<keyword evidence="10" id="KW-0812">Transmembrane</keyword>
<dbReference type="GO" id="GO:0008270">
    <property type="term" value="F:zinc ion binding"/>
    <property type="evidence" value="ECO:0007669"/>
    <property type="project" value="UniProtKB-KW"/>
</dbReference>
<dbReference type="AlphaFoldDB" id="A0A8H6WHR3"/>
<keyword evidence="6" id="KW-0862">Zinc</keyword>
<dbReference type="Gene3D" id="3.50.50.60">
    <property type="entry name" value="FAD/NAD(P)-binding domain"/>
    <property type="match status" value="1"/>
</dbReference>
<dbReference type="PROSITE" id="PS50865">
    <property type="entry name" value="ZF_MYND_2"/>
    <property type="match status" value="1"/>
</dbReference>
<keyword evidence="4 9" id="KW-0863">Zinc-finger</keyword>
<evidence type="ECO:0000256" key="9">
    <source>
        <dbReference type="PROSITE-ProRule" id="PRU00134"/>
    </source>
</evidence>
<keyword evidence="8" id="KW-0503">Monooxygenase</keyword>
<keyword evidence="2" id="KW-0285">Flavoprotein</keyword>
<dbReference type="OrthoDB" id="9993796at2759"/>
<keyword evidence="13" id="KW-1185">Reference proteome</keyword>
<evidence type="ECO:0000256" key="4">
    <source>
        <dbReference type="ARBA" id="ARBA00022771"/>
    </source>
</evidence>
<dbReference type="Pfam" id="PF01753">
    <property type="entry name" value="zf-MYND"/>
    <property type="match status" value="1"/>
</dbReference>
<reference evidence="12" key="1">
    <citation type="submission" date="2020-05" db="EMBL/GenBank/DDBJ databases">
        <title>Mycena genomes resolve the evolution of fungal bioluminescence.</title>
        <authorList>
            <person name="Tsai I.J."/>
        </authorList>
    </citation>
    <scope>NUCLEOTIDE SEQUENCE</scope>
    <source>
        <strain evidence="12">171206Taipei</strain>
    </source>
</reference>
<proteinExistence type="inferred from homology"/>
<evidence type="ECO:0000313" key="13">
    <source>
        <dbReference type="Proteomes" id="UP000636479"/>
    </source>
</evidence>
<dbReference type="GO" id="GO:0004497">
    <property type="term" value="F:monooxygenase activity"/>
    <property type="evidence" value="ECO:0007669"/>
    <property type="project" value="UniProtKB-KW"/>
</dbReference>
<keyword evidence="10" id="KW-1133">Transmembrane helix</keyword>
<evidence type="ECO:0000313" key="12">
    <source>
        <dbReference type="EMBL" id="KAF7312714.1"/>
    </source>
</evidence>
<protein>
    <submittedName>
        <fullName evidence="12">FAD/NAD(P)-binding domain-containing protein</fullName>
    </submittedName>
</protein>
<feature type="transmembrane region" description="Helical" evidence="10">
    <location>
        <begin position="6"/>
        <end position="24"/>
    </location>
</feature>
<evidence type="ECO:0000256" key="3">
    <source>
        <dbReference type="ARBA" id="ARBA00022723"/>
    </source>
</evidence>